<evidence type="ECO:0000259" key="2">
    <source>
        <dbReference type="Pfam" id="PF01337"/>
    </source>
</evidence>
<dbReference type="Gene3D" id="3.30.370.10">
    <property type="entry name" value="Barstar-like"/>
    <property type="match status" value="1"/>
</dbReference>
<proteinExistence type="inferred from homology"/>
<dbReference type="InterPro" id="IPR035905">
    <property type="entry name" value="Barstar-like_sf"/>
</dbReference>
<dbReference type="SUPFAM" id="SSF52038">
    <property type="entry name" value="Barstar-related"/>
    <property type="match status" value="1"/>
</dbReference>
<comment type="caution">
    <text evidence="3">The sequence shown here is derived from an EMBL/GenBank/DDBJ whole genome shotgun (WGS) entry which is preliminary data.</text>
</comment>
<dbReference type="Proteomes" id="UP001597483">
    <property type="component" value="Unassembled WGS sequence"/>
</dbReference>
<reference evidence="4" key="1">
    <citation type="journal article" date="2019" name="Int. J. Syst. Evol. Microbiol.">
        <title>The Global Catalogue of Microorganisms (GCM) 10K type strain sequencing project: providing services to taxonomists for standard genome sequencing and annotation.</title>
        <authorList>
            <consortium name="The Broad Institute Genomics Platform"/>
            <consortium name="The Broad Institute Genome Sequencing Center for Infectious Disease"/>
            <person name="Wu L."/>
            <person name="Ma J."/>
        </authorList>
    </citation>
    <scope>NUCLEOTIDE SEQUENCE [LARGE SCALE GENOMIC DNA]</scope>
    <source>
        <strain evidence="4">CGMCC 4.7641</strain>
    </source>
</reference>
<keyword evidence="4" id="KW-1185">Reference proteome</keyword>
<evidence type="ECO:0000313" key="3">
    <source>
        <dbReference type="EMBL" id="MFD2468986.1"/>
    </source>
</evidence>
<dbReference type="EMBL" id="JBHUKS010000011">
    <property type="protein sequence ID" value="MFD2468986.1"/>
    <property type="molecule type" value="Genomic_DNA"/>
</dbReference>
<dbReference type="Pfam" id="PF01337">
    <property type="entry name" value="Barstar"/>
    <property type="match status" value="1"/>
</dbReference>
<evidence type="ECO:0000313" key="4">
    <source>
        <dbReference type="Proteomes" id="UP001597483"/>
    </source>
</evidence>
<evidence type="ECO:0000256" key="1">
    <source>
        <dbReference type="ARBA" id="ARBA00006845"/>
    </source>
</evidence>
<dbReference type="InterPro" id="IPR000468">
    <property type="entry name" value="Barstar"/>
</dbReference>
<sequence>MPTGAVARHASSRRFFHSAERPSHSFLPLAGFVSEDGEVERVDDAVLDVMNARGDKIGEYPIGSVIFADAKSRSGVKSRVPFRFFGSRFEFPEAGNIWRRWAAEAPLEREGWRSLSVSGHEAWLHVVQNSWFATGHDAVRYGANEVADLNGSRFSTTAGFYCALGEAVNGPGGYFGSSLDALADCIRSSREFKPLSGVVWGDFEVSEKVLGVAFVNAVLDVMREFDVVVDFR</sequence>
<accession>A0ABW5H6Z6</accession>
<feature type="domain" description="Barstar (barnase inhibitor)" evidence="2">
    <location>
        <begin position="146"/>
        <end position="224"/>
    </location>
</feature>
<organism evidence="3 4">
    <name type="scientific">Amycolatopsis silviterrae</name>
    <dbReference type="NCBI Taxonomy" id="1656914"/>
    <lineage>
        <taxon>Bacteria</taxon>
        <taxon>Bacillati</taxon>
        <taxon>Actinomycetota</taxon>
        <taxon>Actinomycetes</taxon>
        <taxon>Pseudonocardiales</taxon>
        <taxon>Pseudonocardiaceae</taxon>
        <taxon>Amycolatopsis</taxon>
    </lineage>
</organism>
<name>A0ABW5H6Z6_9PSEU</name>
<protein>
    <submittedName>
        <fullName evidence="3">Barstar family protein</fullName>
    </submittedName>
</protein>
<gene>
    <name evidence="3" type="ORF">ACFSVL_16475</name>
</gene>
<dbReference type="RefSeq" id="WP_378305017.1">
    <property type="nucleotide sequence ID" value="NZ_JBHUKS010000011.1"/>
</dbReference>
<comment type="similarity">
    <text evidence="1">Belongs to the barstar family.</text>
</comment>